<gene>
    <name evidence="2" type="ORF">IGS68_01275</name>
</gene>
<sequence length="86" mass="9581">MGNLSETVTFFRDVDPNVSLIIIGIMLTWTLAAGSFLLARLGIKPLWVLLLVVPGLNVLAIWLFAYVRWPRYEEAKRKGLQPGGSP</sequence>
<protein>
    <recommendedName>
        <fullName evidence="4">DUF5652 domain-containing protein</fullName>
    </recommendedName>
</protein>
<reference evidence="2" key="1">
    <citation type="submission" date="2021-02" db="EMBL/GenBank/DDBJ databases">
        <title>Skermanella TT6 skin isolate.</title>
        <authorList>
            <person name="Lee K."/>
            <person name="Ganzorig M."/>
        </authorList>
    </citation>
    <scope>NUCLEOTIDE SEQUENCE</scope>
    <source>
        <strain evidence="2">TT6</strain>
    </source>
</reference>
<keyword evidence="1" id="KW-0472">Membrane</keyword>
<dbReference type="EMBL" id="CP067420">
    <property type="protein sequence ID" value="QQP89939.1"/>
    <property type="molecule type" value="Genomic_DNA"/>
</dbReference>
<evidence type="ECO:0000313" key="2">
    <source>
        <dbReference type="EMBL" id="QQP89939.1"/>
    </source>
</evidence>
<dbReference type="Proteomes" id="UP000595197">
    <property type="component" value="Chromosome"/>
</dbReference>
<name>A0ABX7B6D7_9PROT</name>
<evidence type="ECO:0008006" key="4">
    <source>
        <dbReference type="Google" id="ProtNLM"/>
    </source>
</evidence>
<dbReference type="RefSeq" id="WP_201076747.1">
    <property type="nucleotide sequence ID" value="NZ_CP067420.1"/>
</dbReference>
<proteinExistence type="predicted"/>
<keyword evidence="3" id="KW-1185">Reference proteome</keyword>
<accession>A0ABX7B6D7</accession>
<evidence type="ECO:0000256" key="1">
    <source>
        <dbReference type="SAM" id="Phobius"/>
    </source>
</evidence>
<keyword evidence="1" id="KW-1133">Transmembrane helix</keyword>
<feature type="transmembrane region" description="Helical" evidence="1">
    <location>
        <begin position="46"/>
        <end position="67"/>
    </location>
</feature>
<feature type="transmembrane region" description="Helical" evidence="1">
    <location>
        <begin position="20"/>
        <end position="39"/>
    </location>
</feature>
<keyword evidence="1" id="KW-0812">Transmembrane</keyword>
<organism evidence="2 3">
    <name type="scientific">Skermanella cutis</name>
    <dbReference type="NCBI Taxonomy" id="2775420"/>
    <lineage>
        <taxon>Bacteria</taxon>
        <taxon>Pseudomonadati</taxon>
        <taxon>Pseudomonadota</taxon>
        <taxon>Alphaproteobacteria</taxon>
        <taxon>Rhodospirillales</taxon>
        <taxon>Azospirillaceae</taxon>
        <taxon>Skermanella</taxon>
    </lineage>
</organism>
<evidence type="ECO:0000313" key="3">
    <source>
        <dbReference type="Proteomes" id="UP000595197"/>
    </source>
</evidence>